<evidence type="ECO:0000256" key="4">
    <source>
        <dbReference type="ARBA" id="ARBA00022692"/>
    </source>
</evidence>
<sequence length="330" mass="35824">MEEKIIAAIIVSTIAFFTIYAFTPILIKFLEKRNQTVKDTNKIGNVMIPRPGGISIFIGIVASEITLYFFFPISEILAIIITSILGFSVGIIDDRKVMGGWFKPVALAFCAAPILLLGVYDSNLDFPLFGSVKIPSLYLALVVFMIPITGNTLNSIDVLNGIVSGFTTIASFALAISLFILQNYEIGIACLCLAFASLAFYKYHKFPSRIFPGDSGSVMFGATYGVIAIVGGVEVIAAIAILPAIINSFLFLSSVKKIVEHREIKNPTLHTDDFKLKSTNDNHAPITLVRLLVAKKPLSEKQICNEILKLAAFSGVLAIITAFMMGANIL</sequence>
<dbReference type="AlphaFoldDB" id="A0A075FN35"/>
<feature type="transmembrane region" description="Helical" evidence="7">
    <location>
        <begin position="307"/>
        <end position="327"/>
    </location>
</feature>
<feature type="transmembrane region" description="Helical" evidence="7">
    <location>
        <begin position="224"/>
        <end position="246"/>
    </location>
</feature>
<dbReference type="GO" id="GO:0005886">
    <property type="term" value="C:plasma membrane"/>
    <property type="evidence" value="ECO:0007669"/>
    <property type="project" value="UniProtKB-SubCell"/>
</dbReference>
<organism evidence="8">
    <name type="scientific">uncultured marine thaumarchaeote AD1000_106_A06</name>
    <dbReference type="NCBI Taxonomy" id="1455888"/>
    <lineage>
        <taxon>Archaea</taxon>
        <taxon>Nitrososphaerota</taxon>
        <taxon>environmental samples</taxon>
    </lineage>
</organism>
<keyword evidence="3 8" id="KW-0808">Transferase</keyword>
<feature type="transmembrane region" description="Helical" evidence="7">
    <location>
        <begin position="51"/>
        <end position="70"/>
    </location>
</feature>
<comment type="subcellular location">
    <subcellularLocation>
        <location evidence="1">Cell membrane</location>
        <topology evidence="1">Multi-pass membrane protein</topology>
    </subcellularLocation>
</comment>
<name>A0A075FN35_9ARCH</name>
<protein>
    <submittedName>
        <fullName evidence="8">Glycosyl transferase family protein (ALG7)</fullName>
        <ecNumber evidence="8">2.7.8.15</ecNumber>
    </submittedName>
</protein>
<dbReference type="GO" id="GO:0003975">
    <property type="term" value="F:UDP-N-acetylglucosamine-dolichyl-phosphate N-acetylglucosaminephosphotransferase activity"/>
    <property type="evidence" value="ECO:0007669"/>
    <property type="project" value="UniProtKB-EC"/>
</dbReference>
<feature type="transmembrane region" description="Helical" evidence="7">
    <location>
        <begin position="126"/>
        <end position="146"/>
    </location>
</feature>
<evidence type="ECO:0000256" key="5">
    <source>
        <dbReference type="ARBA" id="ARBA00022989"/>
    </source>
</evidence>
<dbReference type="PANTHER" id="PTHR22926:SF3">
    <property type="entry name" value="UNDECAPRENYL-PHOSPHATE ALPHA-N-ACETYLGLUCOSAMINYL 1-PHOSPHATE TRANSFERASE"/>
    <property type="match status" value="1"/>
</dbReference>
<evidence type="ECO:0000313" key="8">
    <source>
        <dbReference type="EMBL" id="AIE91132.1"/>
    </source>
</evidence>
<dbReference type="GO" id="GO:0071555">
    <property type="term" value="P:cell wall organization"/>
    <property type="evidence" value="ECO:0007669"/>
    <property type="project" value="TreeGrafter"/>
</dbReference>
<dbReference type="PANTHER" id="PTHR22926">
    <property type="entry name" value="PHOSPHO-N-ACETYLMURAMOYL-PENTAPEPTIDE-TRANSFERASE"/>
    <property type="match status" value="1"/>
</dbReference>
<proteinExistence type="predicted"/>
<dbReference type="EC" id="2.7.8.15" evidence="8"/>
<keyword evidence="2" id="KW-1003">Cell membrane</keyword>
<keyword evidence="5 7" id="KW-1133">Transmembrane helix</keyword>
<evidence type="ECO:0000256" key="3">
    <source>
        <dbReference type="ARBA" id="ARBA00022679"/>
    </source>
</evidence>
<evidence type="ECO:0000256" key="6">
    <source>
        <dbReference type="ARBA" id="ARBA00023136"/>
    </source>
</evidence>
<feature type="transmembrane region" description="Helical" evidence="7">
    <location>
        <begin position="100"/>
        <end position="120"/>
    </location>
</feature>
<feature type="transmembrane region" description="Helical" evidence="7">
    <location>
        <begin position="158"/>
        <end position="180"/>
    </location>
</feature>
<feature type="transmembrane region" description="Helical" evidence="7">
    <location>
        <begin position="76"/>
        <end position="93"/>
    </location>
</feature>
<evidence type="ECO:0000256" key="7">
    <source>
        <dbReference type="SAM" id="Phobius"/>
    </source>
</evidence>
<dbReference type="CDD" id="cd06856">
    <property type="entry name" value="GT_GPT_archaea"/>
    <property type="match status" value="1"/>
</dbReference>
<keyword evidence="6 7" id="KW-0472">Membrane</keyword>
<evidence type="ECO:0000256" key="1">
    <source>
        <dbReference type="ARBA" id="ARBA00004651"/>
    </source>
</evidence>
<evidence type="ECO:0000256" key="2">
    <source>
        <dbReference type="ARBA" id="ARBA00022475"/>
    </source>
</evidence>
<dbReference type="Pfam" id="PF00953">
    <property type="entry name" value="Glycos_transf_4"/>
    <property type="match status" value="1"/>
</dbReference>
<reference evidence="8" key="1">
    <citation type="journal article" date="2014" name="Genome Biol. Evol.">
        <title>Pangenome evidence for extensive interdomain horizontal transfer affecting lineage core and shell genes in uncultured planktonic thaumarchaeota and euryarchaeota.</title>
        <authorList>
            <person name="Deschamps P."/>
            <person name="Zivanovic Y."/>
            <person name="Moreira D."/>
            <person name="Rodriguez-Valera F."/>
            <person name="Lopez-Garcia P."/>
        </authorList>
    </citation>
    <scope>NUCLEOTIDE SEQUENCE</scope>
</reference>
<dbReference type="InterPro" id="IPR000715">
    <property type="entry name" value="Glycosyl_transferase_4"/>
</dbReference>
<dbReference type="EMBL" id="KF900328">
    <property type="protein sequence ID" value="AIE91132.1"/>
    <property type="molecule type" value="Genomic_DNA"/>
</dbReference>
<feature type="transmembrane region" description="Helical" evidence="7">
    <location>
        <begin position="6"/>
        <end position="30"/>
    </location>
</feature>
<dbReference type="GO" id="GO:0044038">
    <property type="term" value="P:cell wall macromolecule biosynthetic process"/>
    <property type="evidence" value="ECO:0007669"/>
    <property type="project" value="TreeGrafter"/>
</dbReference>
<feature type="transmembrane region" description="Helical" evidence="7">
    <location>
        <begin position="186"/>
        <end position="203"/>
    </location>
</feature>
<keyword evidence="4 7" id="KW-0812">Transmembrane</keyword>
<gene>
    <name evidence="8" type="primary">ALG7</name>
</gene>
<accession>A0A075FN35</accession>